<keyword evidence="2" id="KW-1185">Reference proteome</keyword>
<name>A0A077LU46_9MICO</name>
<sequence length="44" mass="4823">MRAEVSRLRRAVGALVAASPYRIAEGVRIVCEEAERPPSRRADG</sequence>
<comment type="caution">
    <text evidence="1">The sequence shown here is derived from an EMBL/GenBank/DDBJ whole genome shotgun (WGS) entry which is preliminary data.</text>
</comment>
<gene>
    <name evidence="1" type="ORF">BN12_1560046</name>
</gene>
<dbReference type="EMBL" id="CAJB01000064">
    <property type="protein sequence ID" value="CCH76986.1"/>
    <property type="molecule type" value="Genomic_DNA"/>
</dbReference>
<organism evidence="1 2">
    <name type="scientific">Nostocoides japonicum T1-X7</name>
    <dbReference type="NCBI Taxonomy" id="1194083"/>
    <lineage>
        <taxon>Bacteria</taxon>
        <taxon>Bacillati</taxon>
        <taxon>Actinomycetota</taxon>
        <taxon>Actinomycetes</taxon>
        <taxon>Micrococcales</taxon>
        <taxon>Intrasporangiaceae</taxon>
        <taxon>Nostocoides</taxon>
    </lineage>
</organism>
<evidence type="ECO:0000313" key="2">
    <source>
        <dbReference type="Proteomes" id="UP000035721"/>
    </source>
</evidence>
<dbReference type="AlphaFoldDB" id="A0A077LU46"/>
<dbReference type="Proteomes" id="UP000035721">
    <property type="component" value="Unassembled WGS sequence"/>
</dbReference>
<accession>A0A077LU46</accession>
<proteinExistence type="predicted"/>
<reference evidence="1 2" key="1">
    <citation type="journal article" date="2013" name="ISME J.">
        <title>A metabolic model for members of the genus Tetrasphaera involved in enhanced biological phosphorus removal.</title>
        <authorList>
            <person name="Kristiansen R."/>
            <person name="Nguyen H.T.T."/>
            <person name="Saunders A.M."/>
            <person name="Nielsen J.L."/>
            <person name="Wimmer R."/>
            <person name="Le V.Q."/>
            <person name="McIlroy S.J."/>
            <person name="Petrovski S."/>
            <person name="Seviour R.J."/>
            <person name="Calteau A."/>
            <person name="Nielsen K.L."/>
            <person name="Nielsen P.H."/>
        </authorList>
    </citation>
    <scope>NUCLEOTIDE SEQUENCE [LARGE SCALE GENOMIC DNA]</scope>
    <source>
        <strain evidence="1 2">T1-X7</strain>
    </source>
</reference>
<protein>
    <submittedName>
        <fullName evidence="1">Uncharacterized protein</fullName>
    </submittedName>
</protein>
<evidence type="ECO:0000313" key="1">
    <source>
        <dbReference type="EMBL" id="CCH76986.1"/>
    </source>
</evidence>